<dbReference type="SUPFAM" id="SSF51206">
    <property type="entry name" value="cAMP-binding domain-like"/>
    <property type="match status" value="1"/>
</dbReference>
<evidence type="ECO:0000256" key="1">
    <source>
        <dbReference type="SAM" id="Phobius"/>
    </source>
</evidence>
<evidence type="ECO:0000313" key="3">
    <source>
        <dbReference type="EMBL" id="NIZ59804.1"/>
    </source>
</evidence>
<evidence type="ECO:0000313" key="4">
    <source>
        <dbReference type="Proteomes" id="UP001429564"/>
    </source>
</evidence>
<name>A0ABX0W2N7_9RHOB</name>
<evidence type="ECO:0000259" key="2">
    <source>
        <dbReference type="PROSITE" id="PS50042"/>
    </source>
</evidence>
<dbReference type="InterPro" id="IPR018490">
    <property type="entry name" value="cNMP-bd_dom_sf"/>
</dbReference>
<reference evidence="3 4" key="1">
    <citation type="submission" date="2018-05" db="EMBL/GenBank/DDBJ databases">
        <authorList>
            <person name="Zhang Y.-J."/>
        </authorList>
    </citation>
    <scope>NUCLEOTIDE SEQUENCE [LARGE SCALE GENOMIC DNA]</scope>
    <source>
        <strain evidence="3 4">CY04</strain>
    </source>
</reference>
<protein>
    <recommendedName>
        <fullName evidence="2">Cyclic nucleotide-binding domain-containing protein</fullName>
    </recommendedName>
</protein>
<organism evidence="3 4">
    <name type="scientific">Parasedimentitalea denitrificans</name>
    <dbReference type="NCBI Taxonomy" id="2211118"/>
    <lineage>
        <taxon>Bacteria</taxon>
        <taxon>Pseudomonadati</taxon>
        <taxon>Pseudomonadota</taxon>
        <taxon>Alphaproteobacteria</taxon>
        <taxon>Rhodobacterales</taxon>
        <taxon>Paracoccaceae</taxon>
        <taxon>Parasedimentitalea</taxon>
    </lineage>
</organism>
<feature type="transmembrane region" description="Helical" evidence="1">
    <location>
        <begin position="18"/>
        <end position="37"/>
    </location>
</feature>
<keyword evidence="1" id="KW-0812">Transmembrane</keyword>
<comment type="caution">
    <text evidence="3">The sequence shown here is derived from an EMBL/GenBank/DDBJ whole genome shotgun (WGS) entry which is preliminary data.</text>
</comment>
<dbReference type="PROSITE" id="PS50042">
    <property type="entry name" value="CNMP_BINDING_3"/>
    <property type="match status" value="1"/>
</dbReference>
<keyword evidence="1" id="KW-1133">Transmembrane helix</keyword>
<dbReference type="InterPro" id="IPR014710">
    <property type="entry name" value="RmlC-like_jellyroll"/>
</dbReference>
<gene>
    <name evidence="3" type="ORF">DL239_02310</name>
</gene>
<dbReference type="RefSeq" id="WP_167681820.1">
    <property type="nucleotide sequence ID" value="NZ_QHLQ01000001.1"/>
</dbReference>
<proteinExistence type="predicted"/>
<dbReference type="InterPro" id="IPR000595">
    <property type="entry name" value="cNMP-bd_dom"/>
</dbReference>
<keyword evidence="4" id="KW-1185">Reference proteome</keyword>
<feature type="domain" description="Cyclic nucleotide-binding" evidence="2">
    <location>
        <begin position="109"/>
        <end position="223"/>
    </location>
</feature>
<dbReference type="Proteomes" id="UP001429564">
    <property type="component" value="Unassembled WGS sequence"/>
</dbReference>
<dbReference type="Pfam" id="PF00027">
    <property type="entry name" value="cNMP_binding"/>
    <property type="match status" value="1"/>
</dbReference>
<dbReference type="Gene3D" id="2.60.120.10">
    <property type="entry name" value="Jelly Rolls"/>
    <property type="match status" value="1"/>
</dbReference>
<keyword evidence="1" id="KW-0472">Membrane</keyword>
<sequence length="241" mass="26739">MGAAIALPKFGPQLMLEISPLNTSLLVHAGLAFYIVGLITRDDLWLRIYILVGSGCYIVYYFLISSGPLWDAIAATSVIAAVNIVMIFRLLWERSLFGLSPKYVVSMEDFPSLNPGQVRALIRLAVQKEAAEDLHLTIKNEVPKHLFYLLSGETVLSVEEGEYALEARKFVGEISFLRDQPASADVISRKGSIYLSWDRASLKKALNKSPRLSNSLIAHFNAEMAEKLARAVPEASSLRNR</sequence>
<feature type="transmembrane region" description="Helical" evidence="1">
    <location>
        <begin position="69"/>
        <end position="92"/>
    </location>
</feature>
<accession>A0ABX0W2N7</accession>
<dbReference type="CDD" id="cd00038">
    <property type="entry name" value="CAP_ED"/>
    <property type="match status" value="1"/>
</dbReference>
<dbReference type="EMBL" id="QHLQ01000001">
    <property type="protein sequence ID" value="NIZ59804.1"/>
    <property type="molecule type" value="Genomic_DNA"/>
</dbReference>
<feature type="transmembrane region" description="Helical" evidence="1">
    <location>
        <begin position="44"/>
        <end position="63"/>
    </location>
</feature>